<dbReference type="AlphaFoldDB" id="A0A0J9ELC5"/>
<sequence length="106" mass="12108">MFHPPFPPMTKYICRGAVTIVSIAGKNDRIMHKSLQLFHSCVRLNLDITPGYGVLHIDDGVMCQIIFTITQLCLPSIQLLCVCNQQHEQYSKLTVRINVNQHLTMR</sequence>
<gene>
    <name evidence="1" type="ORF">BDDG_11787</name>
</gene>
<reference evidence="1" key="1">
    <citation type="submission" date="2010-03" db="EMBL/GenBank/DDBJ databases">
        <title>Annotation of Blastomyces dermatitidis strain ATCC 18188.</title>
        <authorList>
            <consortium name="The Broad Institute Genome Sequencing Platform"/>
            <consortium name="Broad Institute Genome Sequencing Center for Infectious Disease."/>
            <person name="Cuomo C."/>
            <person name="Klein B."/>
            <person name="Sullivan T."/>
            <person name="Heitman J."/>
            <person name="Young S."/>
            <person name="Zeng Q."/>
            <person name="Gargeya S."/>
            <person name="Alvarado L."/>
            <person name="Berlin A.M."/>
            <person name="Chapman S.B."/>
            <person name="Chen Z."/>
            <person name="Freedman E."/>
            <person name="Gellesch M."/>
            <person name="Goldberg J."/>
            <person name="Griggs A."/>
            <person name="Gujja S."/>
            <person name="Heilman E."/>
            <person name="Heiman D."/>
            <person name="Howarth C."/>
            <person name="Mehta T."/>
            <person name="Neiman D."/>
            <person name="Pearson M."/>
            <person name="Roberts A."/>
            <person name="Saif S."/>
            <person name="Shea T."/>
            <person name="Shenoy N."/>
            <person name="Sisk P."/>
            <person name="Stolte C."/>
            <person name="Sykes S."/>
            <person name="White J."/>
            <person name="Yandava C."/>
            <person name="Haas B."/>
            <person name="Nusbaum C."/>
            <person name="Birren B."/>
        </authorList>
    </citation>
    <scope>NUCLEOTIDE SEQUENCE</scope>
    <source>
        <strain evidence="1">ATCC 18188</strain>
    </source>
</reference>
<protein>
    <submittedName>
        <fullName evidence="1">Uncharacterized protein</fullName>
    </submittedName>
</protein>
<proteinExistence type="predicted"/>
<evidence type="ECO:0000313" key="1">
    <source>
        <dbReference type="EMBL" id="KMW66912.1"/>
    </source>
</evidence>
<dbReference type="Proteomes" id="UP000007802">
    <property type="component" value="Unassembled WGS sequence"/>
</dbReference>
<accession>A0A0J9ELC5</accession>
<organism evidence="1">
    <name type="scientific">Ajellomyces dermatitidis (strain ATCC 18188 / CBS 674.68)</name>
    <name type="common">Blastomyces dermatitidis</name>
    <dbReference type="NCBI Taxonomy" id="653446"/>
    <lineage>
        <taxon>Eukaryota</taxon>
        <taxon>Fungi</taxon>
        <taxon>Dikarya</taxon>
        <taxon>Ascomycota</taxon>
        <taxon>Pezizomycotina</taxon>
        <taxon>Eurotiomycetes</taxon>
        <taxon>Eurotiomycetidae</taxon>
        <taxon>Onygenales</taxon>
        <taxon>Ajellomycetaceae</taxon>
        <taxon>Blastomyces</taxon>
    </lineage>
</organism>
<name>A0A0J9ELC5_AJEDA</name>
<dbReference type="EMBL" id="GG749412">
    <property type="protein sequence ID" value="KMW66912.1"/>
    <property type="molecule type" value="Genomic_DNA"/>
</dbReference>